<gene>
    <name evidence="1" type="ORF">F2Q69_00012235</name>
</gene>
<sequence length="115" mass="13090">MSVWEGREVEDDENRGFWARFRVVRFGLGGKGTLDKPERPRDVTVVTSLPARQTRETSGCRCGEVTPELEQLRVVALGGHSESIFRSPKRRKDERLISLAVVTSLWIWSDFLSSL</sequence>
<reference evidence="1" key="1">
    <citation type="submission" date="2019-12" db="EMBL/GenBank/DDBJ databases">
        <title>Genome sequencing and annotation of Brassica cretica.</title>
        <authorList>
            <person name="Studholme D.J."/>
            <person name="Sarris P."/>
        </authorList>
    </citation>
    <scope>NUCLEOTIDE SEQUENCE</scope>
    <source>
        <strain evidence="1">PFS-109/04</strain>
        <tissue evidence="1">Leaf</tissue>
    </source>
</reference>
<organism evidence="1 2">
    <name type="scientific">Brassica cretica</name>
    <name type="common">Mustard</name>
    <dbReference type="NCBI Taxonomy" id="69181"/>
    <lineage>
        <taxon>Eukaryota</taxon>
        <taxon>Viridiplantae</taxon>
        <taxon>Streptophyta</taxon>
        <taxon>Embryophyta</taxon>
        <taxon>Tracheophyta</taxon>
        <taxon>Spermatophyta</taxon>
        <taxon>Magnoliopsida</taxon>
        <taxon>eudicotyledons</taxon>
        <taxon>Gunneridae</taxon>
        <taxon>Pentapetalae</taxon>
        <taxon>rosids</taxon>
        <taxon>malvids</taxon>
        <taxon>Brassicales</taxon>
        <taxon>Brassicaceae</taxon>
        <taxon>Brassiceae</taxon>
        <taxon>Brassica</taxon>
    </lineage>
</organism>
<accession>A0A8S9R9Q3</accession>
<evidence type="ECO:0000313" key="1">
    <source>
        <dbReference type="EMBL" id="KAF3560383.1"/>
    </source>
</evidence>
<evidence type="ECO:0000313" key="2">
    <source>
        <dbReference type="Proteomes" id="UP000712600"/>
    </source>
</evidence>
<proteinExistence type="predicted"/>
<protein>
    <submittedName>
        <fullName evidence="1">Uncharacterized protein</fullName>
    </submittedName>
</protein>
<comment type="caution">
    <text evidence="1">The sequence shown here is derived from an EMBL/GenBank/DDBJ whole genome shotgun (WGS) entry which is preliminary data.</text>
</comment>
<dbReference type="AlphaFoldDB" id="A0A8S9R9Q3"/>
<name>A0A8S9R9Q3_BRACR</name>
<dbReference type="Proteomes" id="UP000712600">
    <property type="component" value="Unassembled WGS sequence"/>
</dbReference>
<dbReference type="EMBL" id="QGKX02000996">
    <property type="protein sequence ID" value="KAF3560383.1"/>
    <property type="molecule type" value="Genomic_DNA"/>
</dbReference>